<dbReference type="InterPro" id="IPR013780">
    <property type="entry name" value="Glyco_hydro_b"/>
</dbReference>
<dbReference type="InterPro" id="IPR000933">
    <property type="entry name" value="Glyco_hydro_29"/>
</dbReference>
<evidence type="ECO:0000256" key="2">
    <source>
        <dbReference type="ARBA" id="ARBA00007951"/>
    </source>
</evidence>
<sequence length="595" mass="66060">MKTCLLGGMLLSGYATFAQAGGGLKANAAEPEAIRDARMRWFRDAHFGMFVHWGLYSAAAGEWNGKDYEGCVEWIQNMANVPAAVYEKQLTPLFRPKPGFAREWAKTAKEAGCRYVIFTTRHHEGFALHDSKTTTFDGKDVTGRDLMREIVNALHEQGLRVGVYFSLLDWHHPDAYVEHGMPTPGGVKNDTRNNANYVAYMHQQAEEIFSNYGPIDVVWWDYSSQEIQGEKWGANALVDMVKKHHPNIIMNNRLYHFDDNSDYTRANGDLVTPEQFIPETGYKNMDWESCMTMNGTWGYSKNNQRWHTDKELVQNLVDIVSKGGNYLLNVGPMGDGTIPAKSIELMQGIGGWMKMNGEAIYGSRANSVGKVNWGRITTKPGKYFLHIFHWPENNRLHVPIAPDAGSTPRAFVLADAARTPLRTEVNEQGIFIDIAHTKRNELTTVIELDVTGTSLVPMGIFPEADNGYRLHTGDAVLTPGVGLSVGDKPVIYSWTALTGTATWNLRVKQPGKYKVILRAACTDESAGSKIAVTAGKSTLTGVVKSTDNNWSAYRDWDLGTVNLATAGVNAITIKPLTKPGLGVMNLQEVRLVRVK</sequence>
<evidence type="ECO:0000256" key="5">
    <source>
        <dbReference type="ARBA" id="ARBA00022801"/>
    </source>
</evidence>
<gene>
    <name evidence="10" type="ORF">WJU22_13020</name>
</gene>
<feature type="chain" id="PRO_5045860575" description="alpha-L-fucosidase" evidence="7">
    <location>
        <begin position="21"/>
        <end position="595"/>
    </location>
</feature>
<dbReference type="Gene3D" id="2.60.120.260">
    <property type="entry name" value="Galactose-binding domain-like"/>
    <property type="match status" value="1"/>
</dbReference>
<dbReference type="InterPro" id="IPR016286">
    <property type="entry name" value="FUC_metazoa-typ"/>
</dbReference>
<dbReference type="SUPFAM" id="SSF51445">
    <property type="entry name" value="(Trans)glycosidases"/>
    <property type="match status" value="1"/>
</dbReference>
<dbReference type="PRINTS" id="PR00741">
    <property type="entry name" value="GLHYDRLASE29"/>
</dbReference>
<dbReference type="CDD" id="cd02795">
    <property type="entry name" value="CBM6-CBM35-CBM36_like"/>
    <property type="match status" value="1"/>
</dbReference>
<dbReference type="Pfam" id="PF01120">
    <property type="entry name" value="Alpha_L_fucos"/>
    <property type="match status" value="1"/>
</dbReference>
<dbReference type="Pfam" id="PF16871">
    <property type="entry name" value="DUF5077"/>
    <property type="match status" value="1"/>
</dbReference>
<accession>A0ABZ2ZA16</accession>
<comment type="function">
    <text evidence="1">Alpha-L-fucosidase is responsible for hydrolyzing the alpha-1,6-linked fucose joined to the reducing-end N-acetylglucosamine of the carbohydrate moieties of glycoproteins.</text>
</comment>
<keyword evidence="6" id="KW-0326">Glycosidase</keyword>
<dbReference type="Gene3D" id="3.20.20.80">
    <property type="entry name" value="Glycosidases"/>
    <property type="match status" value="1"/>
</dbReference>
<dbReference type="SMART" id="SM00812">
    <property type="entry name" value="Alpha_L_fucos"/>
    <property type="match status" value="1"/>
</dbReference>
<keyword evidence="11" id="KW-1185">Reference proteome</keyword>
<name>A0ABZ2ZA16_9BACT</name>
<feature type="domain" description="DUF5077" evidence="9">
    <location>
        <begin position="491"/>
        <end position="591"/>
    </location>
</feature>
<evidence type="ECO:0000256" key="3">
    <source>
        <dbReference type="ARBA" id="ARBA00012662"/>
    </source>
</evidence>
<dbReference type="PANTHER" id="PTHR10030">
    <property type="entry name" value="ALPHA-L-FUCOSIDASE"/>
    <property type="match status" value="1"/>
</dbReference>
<evidence type="ECO:0000256" key="4">
    <source>
        <dbReference type="ARBA" id="ARBA00022729"/>
    </source>
</evidence>
<dbReference type="RefSeq" id="WP_341843668.1">
    <property type="nucleotide sequence ID" value="NZ_CP149792.1"/>
</dbReference>
<evidence type="ECO:0000256" key="7">
    <source>
        <dbReference type="SAM" id="SignalP"/>
    </source>
</evidence>
<dbReference type="Proteomes" id="UP001449657">
    <property type="component" value="Chromosome"/>
</dbReference>
<dbReference type="EC" id="3.2.1.51" evidence="3"/>
<feature type="domain" description="Glycoside hydrolase family 29 N-terminal" evidence="8">
    <location>
        <begin position="37"/>
        <end position="358"/>
    </location>
</feature>
<feature type="signal peptide" evidence="7">
    <location>
        <begin position="1"/>
        <end position="20"/>
    </location>
</feature>
<dbReference type="InterPro" id="IPR031712">
    <property type="entry name" value="DUF5077"/>
</dbReference>
<evidence type="ECO:0000313" key="11">
    <source>
        <dbReference type="Proteomes" id="UP001449657"/>
    </source>
</evidence>
<dbReference type="InterPro" id="IPR057739">
    <property type="entry name" value="Glyco_hydro_29_N"/>
</dbReference>
<comment type="similarity">
    <text evidence="2">Belongs to the glycosyl hydrolase 29 family.</text>
</comment>
<dbReference type="InterPro" id="IPR008979">
    <property type="entry name" value="Galactose-bd-like_sf"/>
</dbReference>
<keyword evidence="4 7" id="KW-0732">Signal</keyword>
<dbReference type="InterPro" id="IPR017853">
    <property type="entry name" value="GH"/>
</dbReference>
<organism evidence="10 11">
    <name type="scientific">Chitinophaga caseinilytica</name>
    <dbReference type="NCBI Taxonomy" id="2267521"/>
    <lineage>
        <taxon>Bacteria</taxon>
        <taxon>Pseudomonadati</taxon>
        <taxon>Bacteroidota</taxon>
        <taxon>Chitinophagia</taxon>
        <taxon>Chitinophagales</taxon>
        <taxon>Chitinophagaceae</taxon>
        <taxon>Chitinophaga</taxon>
    </lineage>
</organism>
<dbReference type="EMBL" id="CP150096">
    <property type="protein sequence ID" value="WZN49093.1"/>
    <property type="molecule type" value="Genomic_DNA"/>
</dbReference>
<evidence type="ECO:0000259" key="8">
    <source>
        <dbReference type="Pfam" id="PF01120"/>
    </source>
</evidence>
<dbReference type="PANTHER" id="PTHR10030:SF37">
    <property type="entry name" value="ALPHA-L-FUCOSIDASE-RELATED"/>
    <property type="match status" value="1"/>
</dbReference>
<dbReference type="SUPFAM" id="SSF49785">
    <property type="entry name" value="Galactose-binding domain-like"/>
    <property type="match status" value="1"/>
</dbReference>
<evidence type="ECO:0000256" key="6">
    <source>
        <dbReference type="ARBA" id="ARBA00023295"/>
    </source>
</evidence>
<dbReference type="Gene3D" id="2.60.40.1180">
    <property type="entry name" value="Golgi alpha-mannosidase II"/>
    <property type="match status" value="1"/>
</dbReference>
<keyword evidence="5" id="KW-0378">Hydrolase</keyword>
<evidence type="ECO:0000313" key="10">
    <source>
        <dbReference type="EMBL" id="WZN49093.1"/>
    </source>
</evidence>
<evidence type="ECO:0000259" key="9">
    <source>
        <dbReference type="Pfam" id="PF16871"/>
    </source>
</evidence>
<proteinExistence type="inferred from homology"/>
<protein>
    <recommendedName>
        <fullName evidence="3">alpha-L-fucosidase</fullName>
        <ecNumber evidence="3">3.2.1.51</ecNumber>
    </recommendedName>
</protein>
<evidence type="ECO:0000256" key="1">
    <source>
        <dbReference type="ARBA" id="ARBA00004071"/>
    </source>
</evidence>
<reference evidence="10 11" key="1">
    <citation type="submission" date="2024-03" db="EMBL/GenBank/DDBJ databases">
        <title>Chitinophaga caseinilytica sp. nov., a casein hydrolysing bacterium isolated from forest soil.</title>
        <authorList>
            <person name="Lee D.S."/>
            <person name="Han D.M."/>
            <person name="Baek J.H."/>
            <person name="Choi D.G."/>
            <person name="Jeon J.H."/>
            <person name="Jeon C.O."/>
        </authorList>
    </citation>
    <scope>NUCLEOTIDE SEQUENCE [LARGE SCALE GENOMIC DNA]</scope>
    <source>
        <strain evidence="10 11">KACC 19118</strain>
    </source>
</reference>